<dbReference type="EMBL" id="CP006577">
    <property type="protein sequence ID" value="AIG98416.1"/>
    <property type="molecule type" value="Genomic_DNA"/>
</dbReference>
<dbReference type="Proteomes" id="UP000028501">
    <property type="component" value="Chromosome"/>
</dbReference>
<dbReference type="GO" id="GO:0016853">
    <property type="term" value="F:isomerase activity"/>
    <property type="evidence" value="ECO:0007669"/>
    <property type="project" value="UniProtKB-KW"/>
</dbReference>
<dbReference type="Pfam" id="PF13589">
    <property type="entry name" value="HATPase_c_3"/>
    <property type="match status" value="1"/>
</dbReference>
<dbReference type="KEGG" id="afg:AFULGI_00016570"/>
<name>A0A075WEJ2_ARCFL</name>
<evidence type="ECO:0000313" key="1">
    <source>
        <dbReference type="EMBL" id="AIG98416.1"/>
    </source>
</evidence>
<reference evidence="1 2" key="1">
    <citation type="submission" date="2013-07" db="EMBL/GenBank/DDBJ databases">
        <title>Genome of Archaeoglobus fulgidus.</title>
        <authorList>
            <person name="Fiebig A."/>
            <person name="Birkeland N.-K."/>
        </authorList>
    </citation>
    <scope>NUCLEOTIDE SEQUENCE [LARGE SCALE GENOMIC DNA]</scope>
    <source>
        <strain evidence="1 2">DSM 8774</strain>
    </source>
</reference>
<gene>
    <name evidence="1" type="ORF">AFULGI_00016570</name>
</gene>
<organism evidence="1 2">
    <name type="scientific">Archaeoglobus fulgidus DSM 8774</name>
    <dbReference type="NCBI Taxonomy" id="1344584"/>
    <lineage>
        <taxon>Archaea</taxon>
        <taxon>Methanobacteriati</taxon>
        <taxon>Methanobacteriota</taxon>
        <taxon>Archaeoglobi</taxon>
        <taxon>Archaeoglobales</taxon>
        <taxon>Archaeoglobaceae</taxon>
        <taxon>Archaeoglobus</taxon>
    </lineage>
</organism>
<dbReference type="GeneID" id="24795158"/>
<sequence>MGEKVVWNFELNVVKEYLSKFYSSNFACIREYVANAIAAQFKADVNDPIKVEIYPDRIIIEDNGIGISKKTFKEVFMWFGRSENRNIIGVQGMFGLGAKSFMMLTGEKGKMIMKTRSRETDEAYSAILTSYGAEIIDNGVKEDYGTRFEIYPEEPLSSRTISSFVNEIRELFDFSRIPIELLAVLEDGDRIELSIGVHNHEIEMLEENEVYEIGILKTVPAHESWRSWRHDKYAIVLGDVLAKRLMYSPPQGFFLRIKVEDGRIVNVLGREVRTPVPTPNRDDFKEGHREFTTLMELKYRLILFKRDFSKFLHMSAQDLSSYSSKQLEELQKALNRIHSYWESYSDAIEREIPRFLSLKRTVDLLLTELPAYGVWGGTRRNGRRIMVLCKDVIYLAATGRKTGYLKRRPNSKKELDLEDAGIYAVYVDNPAITEFLEKNGVKEVNLSRERTVKRLKVYRIGNFEKDGPYYYTKEELLNEVLEGKPIIYAEKVTDVPESGFPYGYLVVGSKKLYKELKEVLGDLVMTYDEWLEFVKETTLVTDGYTVKTLKQIENDYILVEAPSDLIPLLPVVRKVVGEVYAVLDVTNTGYAKELFAVEDFVKWFLSRYSSSRFRSDLEQLLFIIFNEYEVLRHSNLLRDLINIACKYAGVEKGKTVEELEEDAKLIIKGIVEKYGRLGLGKYETAVEEHTILLEDVAFPNPCIPESTIEKAGDEELIGLIRLKNLFGEMGLLIHHAEKGGSVRTADGCEITNEELREIIERWIEMRKDSFRDWEWKALASYAPNVTGLLTLAMLI</sequence>
<keyword evidence="1" id="KW-0413">Isomerase</keyword>
<dbReference type="AlphaFoldDB" id="A0A075WEJ2"/>
<protein>
    <submittedName>
        <fullName evidence="1">DNA topoisomerase VI, subunit B</fullName>
    </submittedName>
</protein>
<dbReference type="SUPFAM" id="SSF55874">
    <property type="entry name" value="ATPase domain of HSP90 chaperone/DNA topoisomerase II/histidine kinase"/>
    <property type="match status" value="1"/>
</dbReference>
<proteinExistence type="predicted"/>
<dbReference type="Gene3D" id="3.30.565.10">
    <property type="entry name" value="Histidine kinase-like ATPase, C-terminal domain"/>
    <property type="match status" value="1"/>
</dbReference>
<dbReference type="InterPro" id="IPR036890">
    <property type="entry name" value="HATPase_C_sf"/>
</dbReference>
<dbReference type="RefSeq" id="WP_197030915.1">
    <property type="nucleotide sequence ID" value="NZ_CP006577.1"/>
</dbReference>
<accession>A0A075WEJ2</accession>
<evidence type="ECO:0000313" key="2">
    <source>
        <dbReference type="Proteomes" id="UP000028501"/>
    </source>
</evidence>
<dbReference type="HOGENOM" id="CLU_336995_0_0_2"/>